<evidence type="ECO:0000256" key="1">
    <source>
        <dbReference type="SAM" id="MobiDB-lite"/>
    </source>
</evidence>
<accession>A0ABQ3CA59</accession>
<keyword evidence="3" id="KW-1185">Reference proteome</keyword>
<sequence length="151" mass="16008">MPAFCQPPERTPPAPTRRTHRRAAPSEAAAPPILKARSRPPREPGMTEPDAYLALCTHTHLFPGARCRLQGLPHPAAFAAAPEPIEVHLRFSDGTATAAELHPGSPTGPTLTVAAYTTAAGTPIDDSAWTVKGIARKQDEVELTIGTPNRA</sequence>
<evidence type="ECO:0000313" key="2">
    <source>
        <dbReference type="EMBL" id="GGZ76409.1"/>
    </source>
</evidence>
<evidence type="ECO:0000313" key="3">
    <source>
        <dbReference type="Proteomes" id="UP000624183"/>
    </source>
</evidence>
<name>A0ABQ3CA59_9ACTN</name>
<comment type="caution">
    <text evidence="2">The sequence shown here is derived from an EMBL/GenBank/DDBJ whole genome shotgun (WGS) entry which is preliminary data.</text>
</comment>
<gene>
    <name evidence="2" type="ORF">GCM10010328_58950</name>
</gene>
<dbReference type="Proteomes" id="UP000624183">
    <property type="component" value="Unassembled WGS sequence"/>
</dbReference>
<protein>
    <submittedName>
        <fullName evidence="2">Uncharacterized protein</fullName>
    </submittedName>
</protein>
<proteinExistence type="predicted"/>
<reference evidence="3" key="1">
    <citation type="journal article" date="2019" name="Int. J. Syst. Evol. Microbiol.">
        <title>The Global Catalogue of Microorganisms (GCM) 10K type strain sequencing project: providing services to taxonomists for standard genome sequencing and annotation.</title>
        <authorList>
            <consortium name="The Broad Institute Genomics Platform"/>
            <consortium name="The Broad Institute Genome Sequencing Center for Infectious Disease"/>
            <person name="Wu L."/>
            <person name="Ma J."/>
        </authorList>
    </citation>
    <scope>NUCLEOTIDE SEQUENCE [LARGE SCALE GENOMIC DNA]</scope>
    <source>
        <strain evidence="3">JCM 4602</strain>
    </source>
</reference>
<dbReference type="EMBL" id="BMUW01000017">
    <property type="protein sequence ID" value="GGZ76409.1"/>
    <property type="molecule type" value="Genomic_DNA"/>
</dbReference>
<feature type="region of interest" description="Disordered" evidence="1">
    <location>
        <begin position="1"/>
        <end position="49"/>
    </location>
</feature>
<organism evidence="2 3">
    <name type="scientific">Streptomyces rubiginosohelvolus</name>
    <dbReference type="NCBI Taxonomy" id="67362"/>
    <lineage>
        <taxon>Bacteria</taxon>
        <taxon>Bacillati</taxon>
        <taxon>Actinomycetota</taxon>
        <taxon>Actinomycetes</taxon>
        <taxon>Kitasatosporales</taxon>
        <taxon>Streptomycetaceae</taxon>
        <taxon>Streptomyces</taxon>
    </lineage>
</organism>